<comment type="caution">
    <text evidence="1">The sequence shown here is derived from an EMBL/GenBank/DDBJ whole genome shotgun (WGS) entry which is preliminary data.</text>
</comment>
<sequence length="85" mass="9597">MNYLLSLFDVVAKRIVFQCRLDFIQNAGFVRFPGPWRLAFLNRISRAVLIGSGGNWAVDCLSRTSVSSRHTGMVLVEFCVVEDVM</sequence>
<reference evidence="1 2" key="1">
    <citation type="submission" date="2019-02" db="EMBL/GenBank/DDBJ databases">
        <title>Deep-cultivation of Planctomycetes and their phenomic and genomic characterization uncovers novel biology.</title>
        <authorList>
            <person name="Wiegand S."/>
            <person name="Jogler M."/>
            <person name="Boedeker C."/>
            <person name="Pinto D."/>
            <person name="Vollmers J."/>
            <person name="Rivas-Marin E."/>
            <person name="Kohn T."/>
            <person name="Peeters S.H."/>
            <person name="Heuer A."/>
            <person name="Rast P."/>
            <person name="Oberbeckmann S."/>
            <person name="Bunk B."/>
            <person name="Jeske O."/>
            <person name="Meyerdierks A."/>
            <person name="Storesund J.E."/>
            <person name="Kallscheuer N."/>
            <person name="Luecker S."/>
            <person name="Lage O.M."/>
            <person name="Pohl T."/>
            <person name="Merkel B.J."/>
            <person name="Hornburger P."/>
            <person name="Mueller R.-W."/>
            <person name="Bruemmer F."/>
            <person name="Labrenz M."/>
            <person name="Spormann A.M."/>
            <person name="Op Den Camp H."/>
            <person name="Overmann J."/>
            <person name="Amann R."/>
            <person name="Jetten M.S.M."/>
            <person name="Mascher T."/>
            <person name="Medema M.H."/>
            <person name="Devos D.P."/>
            <person name="Kaster A.-K."/>
            <person name="Ovreas L."/>
            <person name="Rohde M."/>
            <person name="Galperin M.Y."/>
            <person name="Jogler C."/>
        </authorList>
    </citation>
    <scope>NUCLEOTIDE SEQUENCE [LARGE SCALE GENOMIC DNA]</scope>
    <source>
        <strain evidence="1 2">KOR42</strain>
    </source>
</reference>
<evidence type="ECO:0000313" key="2">
    <source>
        <dbReference type="Proteomes" id="UP000317243"/>
    </source>
</evidence>
<accession>A0A5C5WH32</accession>
<protein>
    <submittedName>
        <fullName evidence="1">Uncharacterized protein</fullName>
    </submittedName>
</protein>
<organism evidence="1 2">
    <name type="scientific">Thalassoglobus neptunius</name>
    <dbReference type="NCBI Taxonomy" id="1938619"/>
    <lineage>
        <taxon>Bacteria</taxon>
        <taxon>Pseudomonadati</taxon>
        <taxon>Planctomycetota</taxon>
        <taxon>Planctomycetia</taxon>
        <taxon>Planctomycetales</taxon>
        <taxon>Planctomycetaceae</taxon>
        <taxon>Thalassoglobus</taxon>
    </lineage>
</organism>
<gene>
    <name evidence="1" type="ORF">KOR42_36420</name>
</gene>
<dbReference type="AlphaFoldDB" id="A0A5C5WH32"/>
<proteinExistence type="predicted"/>
<name>A0A5C5WH32_9PLAN</name>
<keyword evidence="2" id="KW-1185">Reference proteome</keyword>
<dbReference type="EMBL" id="SIHI01000014">
    <property type="protein sequence ID" value="TWT50096.1"/>
    <property type="molecule type" value="Genomic_DNA"/>
</dbReference>
<dbReference type="Proteomes" id="UP000317243">
    <property type="component" value="Unassembled WGS sequence"/>
</dbReference>
<evidence type="ECO:0000313" key="1">
    <source>
        <dbReference type="EMBL" id="TWT50096.1"/>
    </source>
</evidence>